<dbReference type="AlphaFoldDB" id="J3MZ23"/>
<evidence type="ECO:0000256" key="3">
    <source>
        <dbReference type="ARBA" id="ARBA00023163"/>
    </source>
</evidence>
<sequence>MATLRQLPPGFRFHPTDEELVVQYLRRRALSRPLPAAVIPDVHDAAVLDPWDLPGAVSCSVSRRQDRRAARAEIDRSSFSGFSLCAGAGEGEAYFFSFRQL</sequence>
<reference evidence="6" key="1">
    <citation type="journal article" date="2013" name="Nat. Commun.">
        <title>Whole-genome sequencing of Oryza brachyantha reveals mechanisms underlying Oryza genome evolution.</title>
        <authorList>
            <person name="Chen J."/>
            <person name="Huang Q."/>
            <person name="Gao D."/>
            <person name="Wang J."/>
            <person name="Lang Y."/>
            <person name="Liu T."/>
            <person name="Li B."/>
            <person name="Bai Z."/>
            <person name="Luis Goicoechea J."/>
            <person name="Liang C."/>
            <person name="Chen C."/>
            <person name="Zhang W."/>
            <person name="Sun S."/>
            <person name="Liao Y."/>
            <person name="Zhang X."/>
            <person name="Yang L."/>
            <person name="Song C."/>
            <person name="Wang M."/>
            <person name="Shi J."/>
            <person name="Liu G."/>
            <person name="Liu J."/>
            <person name="Zhou H."/>
            <person name="Zhou W."/>
            <person name="Yu Q."/>
            <person name="An N."/>
            <person name="Chen Y."/>
            <person name="Cai Q."/>
            <person name="Wang B."/>
            <person name="Liu B."/>
            <person name="Min J."/>
            <person name="Huang Y."/>
            <person name="Wu H."/>
            <person name="Li Z."/>
            <person name="Zhang Y."/>
            <person name="Yin Y."/>
            <person name="Song W."/>
            <person name="Jiang J."/>
            <person name="Jackson S.A."/>
            <person name="Wing R.A."/>
            <person name="Wang J."/>
            <person name="Chen M."/>
        </authorList>
    </citation>
    <scope>NUCLEOTIDE SEQUENCE [LARGE SCALE GENOMIC DNA]</scope>
    <source>
        <strain evidence="6">cv. IRGC 101232</strain>
    </source>
</reference>
<keyword evidence="1" id="KW-0805">Transcription regulation</keyword>
<evidence type="ECO:0000313" key="6">
    <source>
        <dbReference type="EnsemblPlants" id="OB09G22520.1"/>
    </source>
</evidence>
<keyword evidence="2" id="KW-0238">DNA-binding</keyword>
<name>J3MZ23_ORYBR</name>
<evidence type="ECO:0000259" key="5">
    <source>
        <dbReference type="PROSITE" id="PS51005"/>
    </source>
</evidence>
<dbReference type="PANTHER" id="PTHR31719:SF103">
    <property type="entry name" value="OS09G0509100 PROTEIN"/>
    <property type="match status" value="1"/>
</dbReference>
<dbReference type="InterPro" id="IPR003441">
    <property type="entry name" value="NAC-dom"/>
</dbReference>
<dbReference type="EnsemblPlants" id="OB09G22520.1">
    <property type="protein sequence ID" value="OB09G22520.1"/>
    <property type="gene ID" value="OB09G22520"/>
</dbReference>
<proteinExistence type="predicted"/>
<dbReference type="GO" id="GO:0006355">
    <property type="term" value="P:regulation of DNA-templated transcription"/>
    <property type="evidence" value="ECO:0007669"/>
    <property type="project" value="InterPro"/>
</dbReference>
<protein>
    <recommendedName>
        <fullName evidence="5">NAC domain-containing protein</fullName>
    </recommendedName>
</protein>
<dbReference type="STRING" id="4533.J3MZ23"/>
<dbReference type="Proteomes" id="UP000006038">
    <property type="component" value="Chromosome 9"/>
</dbReference>
<feature type="domain" description="NAC" evidence="5">
    <location>
        <begin position="7"/>
        <end position="101"/>
    </location>
</feature>
<organism evidence="6">
    <name type="scientific">Oryza brachyantha</name>
    <name type="common">malo sina</name>
    <dbReference type="NCBI Taxonomy" id="4533"/>
    <lineage>
        <taxon>Eukaryota</taxon>
        <taxon>Viridiplantae</taxon>
        <taxon>Streptophyta</taxon>
        <taxon>Embryophyta</taxon>
        <taxon>Tracheophyta</taxon>
        <taxon>Spermatophyta</taxon>
        <taxon>Magnoliopsida</taxon>
        <taxon>Liliopsida</taxon>
        <taxon>Poales</taxon>
        <taxon>Poaceae</taxon>
        <taxon>BOP clade</taxon>
        <taxon>Oryzoideae</taxon>
        <taxon>Oryzeae</taxon>
        <taxon>Oryzinae</taxon>
        <taxon>Oryza</taxon>
    </lineage>
</organism>
<dbReference type="PANTHER" id="PTHR31719">
    <property type="entry name" value="NAC TRANSCRIPTION FACTOR 56"/>
    <property type="match status" value="1"/>
</dbReference>
<evidence type="ECO:0000256" key="2">
    <source>
        <dbReference type="ARBA" id="ARBA00023125"/>
    </source>
</evidence>
<dbReference type="GO" id="GO:0003677">
    <property type="term" value="F:DNA binding"/>
    <property type="evidence" value="ECO:0007669"/>
    <property type="project" value="UniProtKB-KW"/>
</dbReference>
<dbReference type="Gramene" id="OB09G22520.1">
    <property type="protein sequence ID" value="OB09G22520.1"/>
    <property type="gene ID" value="OB09G22520"/>
</dbReference>
<keyword evidence="7" id="KW-1185">Reference proteome</keyword>
<dbReference type="PROSITE" id="PS51005">
    <property type="entry name" value="NAC"/>
    <property type="match status" value="1"/>
</dbReference>
<evidence type="ECO:0000256" key="4">
    <source>
        <dbReference type="ARBA" id="ARBA00023242"/>
    </source>
</evidence>
<dbReference type="HOGENOM" id="CLU_2296065_0_0_1"/>
<reference evidence="6" key="2">
    <citation type="submission" date="2013-04" db="UniProtKB">
        <authorList>
            <consortium name="EnsemblPlants"/>
        </authorList>
    </citation>
    <scope>IDENTIFICATION</scope>
</reference>
<accession>J3MZ23</accession>
<dbReference type="SUPFAM" id="SSF101941">
    <property type="entry name" value="NAC domain"/>
    <property type="match status" value="1"/>
</dbReference>
<evidence type="ECO:0000313" key="7">
    <source>
        <dbReference type="Proteomes" id="UP000006038"/>
    </source>
</evidence>
<dbReference type="Pfam" id="PF02365">
    <property type="entry name" value="NAM"/>
    <property type="match status" value="1"/>
</dbReference>
<keyword evidence="3" id="KW-0804">Transcription</keyword>
<dbReference type="Gene3D" id="2.170.150.80">
    <property type="entry name" value="NAC domain"/>
    <property type="match status" value="1"/>
</dbReference>
<keyword evidence="4" id="KW-0539">Nucleus</keyword>
<dbReference type="InterPro" id="IPR036093">
    <property type="entry name" value="NAC_dom_sf"/>
</dbReference>
<evidence type="ECO:0000256" key="1">
    <source>
        <dbReference type="ARBA" id="ARBA00023015"/>
    </source>
</evidence>